<evidence type="ECO:0000313" key="3">
    <source>
        <dbReference type="Proteomes" id="UP000324800"/>
    </source>
</evidence>
<feature type="non-terminal residue" evidence="2">
    <location>
        <position position="283"/>
    </location>
</feature>
<feature type="non-terminal residue" evidence="2">
    <location>
        <position position="1"/>
    </location>
</feature>
<dbReference type="Proteomes" id="UP000324800">
    <property type="component" value="Unassembled WGS sequence"/>
</dbReference>
<name>A0A5J4TH79_9EUKA</name>
<evidence type="ECO:0000256" key="1">
    <source>
        <dbReference type="SAM" id="MobiDB-lite"/>
    </source>
</evidence>
<evidence type="ECO:0000313" key="2">
    <source>
        <dbReference type="EMBL" id="KAA6357252.1"/>
    </source>
</evidence>
<dbReference type="EMBL" id="SNRW01031699">
    <property type="protein sequence ID" value="KAA6357252.1"/>
    <property type="molecule type" value="Genomic_DNA"/>
</dbReference>
<reference evidence="2 3" key="1">
    <citation type="submission" date="2019-03" db="EMBL/GenBank/DDBJ databases">
        <title>Single cell metagenomics reveals metabolic interactions within the superorganism composed of flagellate Streblomastix strix and complex community of Bacteroidetes bacteria on its surface.</title>
        <authorList>
            <person name="Treitli S.C."/>
            <person name="Kolisko M."/>
            <person name="Husnik F."/>
            <person name="Keeling P."/>
            <person name="Hampl V."/>
        </authorList>
    </citation>
    <scope>NUCLEOTIDE SEQUENCE [LARGE SCALE GENOMIC DNA]</scope>
    <source>
        <strain evidence="2">ST1C</strain>
    </source>
</reference>
<accession>A0A5J4TH79</accession>
<comment type="caution">
    <text evidence="2">The sequence shown here is derived from an EMBL/GenBank/DDBJ whole genome shotgun (WGS) entry which is preliminary data.</text>
</comment>
<proteinExistence type="predicted"/>
<dbReference type="AlphaFoldDB" id="A0A5J4TH79"/>
<protein>
    <submittedName>
        <fullName evidence="2">Uncharacterized protein</fullName>
    </submittedName>
</protein>
<organism evidence="2 3">
    <name type="scientific">Streblomastix strix</name>
    <dbReference type="NCBI Taxonomy" id="222440"/>
    <lineage>
        <taxon>Eukaryota</taxon>
        <taxon>Metamonada</taxon>
        <taxon>Preaxostyla</taxon>
        <taxon>Oxymonadida</taxon>
        <taxon>Streblomastigidae</taxon>
        <taxon>Streblomastix</taxon>
    </lineage>
</organism>
<feature type="region of interest" description="Disordered" evidence="1">
    <location>
        <begin position="30"/>
        <end position="67"/>
    </location>
</feature>
<sequence length="283" mass="33477">RLEKQEIIKYKEEILIEKENEKRKIEQELRYEREEKKEKEKNEKIEQLEEQNKHKNEQLRRERDEKERINQELLKERQEKIKEKKKANDTEARIQNIEKENKKFKENIKEEIIALKTENTKLKNEIEKIKVEYPQVIPHEYNVIGGLTGLGPDIMLEILTEMISFGNIVQFLGVCQKTLKLKNHDRFLKIVELLKVLFVMKNPDPETVIFEQVDGILSKVKLNKQCERAIGIDPVITDGIYLFEIIYQNITNHQGPGIVIASYSIPKDCNAYSNNNNMLNFDA</sequence>
<gene>
    <name evidence="2" type="ORF">EZS28_047221</name>
</gene>